<gene>
    <name evidence="3" type="ORF">K239x_19070</name>
</gene>
<dbReference type="RefSeq" id="WP_145417508.1">
    <property type="nucleotide sequence ID" value="NZ_CP036526.1"/>
</dbReference>
<feature type="region of interest" description="Disordered" evidence="1">
    <location>
        <begin position="273"/>
        <end position="304"/>
    </location>
</feature>
<keyword evidence="2" id="KW-0472">Membrane</keyword>
<evidence type="ECO:0000256" key="2">
    <source>
        <dbReference type="SAM" id="Phobius"/>
    </source>
</evidence>
<accession>A0A517NS41</accession>
<feature type="transmembrane region" description="Helical" evidence="2">
    <location>
        <begin position="12"/>
        <end position="32"/>
    </location>
</feature>
<feature type="transmembrane region" description="Helical" evidence="2">
    <location>
        <begin position="96"/>
        <end position="117"/>
    </location>
</feature>
<sequence>MTQRTSKGEHSVSVRAATIWAAAFVLLAVWLYRQPLLLNTYARLALLGVAVAPCSLTALWIVTTKAWWPIRLIVLASVSVGCWQLAMLIMEVGLRAPGAGVLAVMLVVHMTAIAFVLTTAMRIVHSGPDAPPLFSFDLRSLLMVVTATACFIAFLNYGRNSWQWQLWADGWWRATLMLSLFAFVTAVTATSCMWVIQSTSRRHFALRLALVSFASALATFLVLSILEAVSIATAEAQTFYVPFLTNGVMVLTALKSCVIGPGTEPMQKAIAKEQSALKDPNTQHDHRSPADPIDVETTPISIET</sequence>
<feature type="transmembrane region" description="Helical" evidence="2">
    <location>
        <begin position="170"/>
        <end position="196"/>
    </location>
</feature>
<feature type="transmembrane region" description="Helical" evidence="2">
    <location>
        <begin position="208"/>
        <end position="233"/>
    </location>
</feature>
<feature type="transmembrane region" description="Helical" evidence="2">
    <location>
        <begin position="239"/>
        <end position="258"/>
    </location>
</feature>
<feature type="transmembrane region" description="Helical" evidence="2">
    <location>
        <begin position="44"/>
        <end position="63"/>
    </location>
</feature>
<dbReference type="EMBL" id="CP036526">
    <property type="protein sequence ID" value="QDT09954.1"/>
    <property type="molecule type" value="Genomic_DNA"/>
</dbReference>
<evidence type="ECO:0000313" key="4">
    <source>
        <dbReference type="Proteomes" id="UP000319817"/>
    </source>
</evidence>
<evidence type="ECO:0000313" key="3">
    <source>
        <dbReference type="EMBL" id="QDT09954.1"/>
    </source>
</evidence>
<keyword evidence="2" id="KW-1133">Transmembrane helix</keyword>
<feature type="transmembrane region" description="Helical" evidence="2">
    <location>
        <begin position="138"/>
        <end position="158"/>
    </location>
</feature>
<organism evidence="3 4">
    <name type="scientific">Stieleria marina</name>
    <dbReference type="NCBI Taxonomy" id="1930275"/>
    <lineage>
        <taxon>Bacteria</taxon>
        <taxon>Pseudomonadati</taxon>
        <taxon>Planctomycetota</taxon>
        <taxon>Planctomycetia</taxon>
        <taxon>Pirellulales</taxon>
        <taxon>Pirellulaceae</taxon>
        <taxon>Stieleria</taxon>
    </lineage>
</organism>
<keyword evidence="4" id="KW-1185">Reference proteome</keyword>
<proteinExistence type="predicted"/>
<dbReference type="AlphaFoldDB" id="A0A517NS41"/>
<name>A0A517NS41_9BACT</name>
<protein>
    <submittedName>
        <fullName evidence="3">Uncharacterized protein</fullName>
    </submittedName>
</protein>
<dbReference type="Proteomes" id="UP000319817">
    <property type="component" value="Chromosome"/>
</dbReference>
<keyword evidence="2" id="KW-0812">Transmembrane</keyword>
<feature type="transmembrane region" description="Helical" evidence="2">
    <location>
        <begin position="70"/>
        <end position="90"/>
    </location>
</feature>
<evidence type="ECO:0000256" key="1">
    <source>
        <dbReference type="SAM" id="MobiDB-lite"/>
    </source>
</evidence>
<reference evidence="3 4" key="1">
    <citation type="submission" date="2019-02" db="EMBL/GenBank/DDBJ databases">
        <title>Deep-cultivation of Planctomycetes and their phenomic and genomic characterization uncovers novel biology.</title>
        <authorList>
            <person name="Wiegand S."/>
            <person name="Jogler M."/>
            <person name="Boedeker C."/>
            <person name="Pinto D."/>
            <person name="Vollmers J."/>
            <person name="Rivas-Marin E."/>
            <person name="Kohn T."/>
            <person name="Peeters S.H."/>
            <person name="Heuer A."/>
            <person name="Rast P."/>
            <person name="Oberbeckmann S."/>
            <person name="Bunk B."/>
            <person name="Jeske O."/>
            <person name="Meyerdierks A."/>
            <person name="Storesund J.E."/>
            <person name="Kallscheuer N."/>
            <person name="Luecker S."/>
            <person name="Lage O.M."/>
            <person name="Pohl T."/>
            <person name="Merkel B.J."/>
            <person name="Hornburger P."/>
            <person name="Mueller R.-W."/>
            <person name="Bruemmer F."/>
            <person name="Labrenz M."/>
            <person name="Spormann A.M."/>
            <person name="Op den Camp H."/>
            <person name="Overmann J."/>
            <person name="Amann R."/>
            <person name="Jetten M.S.M."/>
            <person name="Mascher T."/>
            <person name="Medema M.H."/>
            <person name="Devos D.P."/>
            <person name="Kaster A.-K."/>
            <person name="Ovreas L."/>
            <person name="Rohde M."/>
            <person name="Galperin M.Y."/>
            <person name="Jogler C."/>
        </authorList>
    </citation>
    <scope>NUCLEOTIDE SEQUENCE [LARGE SCALE GENOMIC DNA]</scope>
    <source>
        <strain evidence="3 4">K23_9</strain>
    </source>
</reference>